<sequence length="142" mass="16320">MLDNQQNFMNANEVFPIIDLIRRELNKQGLYAGSGDDLSVIDRILPNPEVLNVEAFREMQDYPALVTKVVYTYDNGTIEKLSIQRDESLLIYGFLIEIEGRSLVNEELEAETDITSFRTIQGTLIRENGLFKNLKLEYTRAV</sequence>
<dbReference type="AlphaFoldDB" id="A0A7X3IFR8"/>
<reference evidence="1 2" key="1">
    <citation type="submission" date="2019-12" db="EMBL/GenBank/DDBJ databases">
        <title>Paenibacillus sp. nov., an endophytic bacterium isolated from the stem of Dendrobium.</title>
        <authorList>
            <person name="Zhao R."/>
        </authorList>
    </citation>
    <scope>NUCLEOTIDE SEQUENCE [LARGE SCALE GENOMIC DNA]</scope>
    <source>
        <strain evidence="1 2">HJL G12</strain>
    </source>
</reference>
<keyword evidence="2" id="KW-1185">Reference proteome</keyword>
<protein>
    <submittedName>
        <fullName evidence="1">Uncharacterized protein</fullName>
    </submittedName>
</protein>
<organism evidence="1 2">
    <name type="scientific">Paenibacillus dendrobii</name>
    <dbReference type="NCBI Taxonomy" id="2691084"/>
    <lineage>
        <taxon>Bacteria</taxon>
        <taxon>Bacillati</taxon>
        <taxon>Bacillota</taxon>
        <taxon>Bacilli</taxon>
        <taxon>Bacillales</taxon>
        <taxon>Paenibacillaceae</taxon>
        <taxon>Paenibacillus</taxon>
    </lineage>
</organism>
<proteinExistence type="predicted"/>
<gene>
    <name evidence="1" type="ORF">GRF59_05575</name>
</gene>
<accession>A0A7X3IFR8</accession>
<evidence type="ECO:0000313" key="1">
    <source>
        <dbReference type="EMBL" id="MWV43094.1"/>
    </source>
</evidence>
<dbReference type="EMBL" id="WUBI01000001">
    <property type="protein sequence ID" value="MWV43094.1"/>
    <property type="molecule type" value="Genomic_DNA"/>
</dbReference>
<dbReference type="Proteomes" id="UP000460318">
    <property type="component" value="Unassembled WGS sequence"/>
</dbReference>
<evidence type="ECO:0000313" key="2">
    <source>
        <dbReference type="Proteomes" id="UP000460318"/>
    </source>
</evidence>
<name>A0A7X3IFR8_9BACL</name>
<comment type="caution">
    <text evidence="1">The sequence shown here is derived from an EMBL/GenBank/DDBJ whole genome shotgun (WGS) entry which is preliminary data.</text>
</comment>